<dbReference type="InterPro" id="IPR046952">
    <property type="entry name" value="GSHR/TRXR-like"/>
</dbReference>
<dbReference type="GO" id="GO:0004362">
    <property type="term" value="F:glutathione-disulfide reductase (NADPH) activity"/>
    <property type="evidence" value="ECO:0007669"/>
    <property type="project" value="UniProtKB-EC"/>
</dbReference>
<dbReference type="GO" id="GO:0034599">
    <property type="term" value="P:cellular response to oxidative stress"/>
    <property type="evidence" value="ECO:0007669"/>
    <property type="project" value="TreeGrafter"/>
</dbReference>
<organism evidence="14">
    <name type="scientific">Hemiselmis andersenii</name>
    <name type="common">Cryptophyte alga</name>
    <dbReference type="NCBI Taxonomy" id="464988"/>
    <lineage>
        <taxon>Eukaryota</taxon>
        <taxon>Cryptophyceae</taxon>
        <taxon>Cryptomonadales</taxon>
        <taxon>Hemiselmidaceae</taxon>
        <taxon>Hemiselmis</taxon>
    </lineage>
</organism>
<evidence type="ECO:0000256" key="1">
    <source>
        <dbReference type="ARBA" id="ARBA00001974"/>
    </source>
</evidence>
<sequence>MLSSRGSRVPFGRSNLGLVFGFMAISSIRAAAVAARVGIEERQCESVQDCLRSCTKRLGDIRQLHSKLTVQTRELLSERARSQAAFAAPPSVLSTPSSSSTKHPTMLSAARSIVPAIHLRGGSADRAASSPLQGAQGARMMSGGHGFDYDYFVIGGGSGGVRSSRIAAGYGAKVALAEEAKGGDTPDGGFSGLGGTCVNVGCVPKKLMVYGAHFSHDLEDMRAYGWNMKPEGEVDWSGFMTKKNAEISRLNGIYERMLGNAGVEVIQARAKLVDAHTVDVGGKKVTADKILVAVGGWPYTPEFPGSEHIITSNEAFFLPKPPKRAVVVGGGYIAVEFANIFHGYGSKVTQLYRGEKWLRGFDEDVRDHLTAEYKEQGIDVRFNANIARIDKNGDGSLKATLEDGSTLEADVIMYATGRVPKTKDLGLAEAGVKTDGNGAIVVNDAFETSVPSIYAVGDVINRIQLTPVALAEGHCLADTLFGNKPRKTDYSDVPTAVFSNPPIGTVGLTEAEARKEYGEVHIYRTSFRAMKHTLTGRQEKTLMKLIVHPETDKVLGVHMVGHEAGEVIQLAGVCLKAGATKAHFDSTIGVHPTSAEEMVTLRTRVPDEEIKK</sequence>
<dbReference type="Gene3D" id="3.30.390.30">
    <property type="match status" value="1"/>
</dbReference>
<keyword evidence="4 10" id="KW-0285">Flavoprotein</keyword>
<gene>
    <name evidence="15" type="ORF">HAND00432_LOCUS13199</name>
    <name evidence="14" type="ORF">HAND1043_LOCUS5113</name>
</gene>
<evidence type="ECO:0000256" key="11">
    <source>
        <dbReference type="RuleBase" id="RU365040"/>
    </source>
</evidence>
<dbReference type="EC" id="1.8.1.7" evidence="11"/>
<dbReference type="PROSITE" id="PS00076">
    <property type="entry name" value="PYRIDINE_REDOX_1"/>
    <property type="match status" value="1"/>
</dbReference>
<keyword evidence="5 10" id="KW-0274">FAD</keyword>
<evidence type="ECO:0000256" key="4">
    <source>
        <dbReference type="ARBA" id="ARBA00022630"/>
    </source>
</evidence>
<dbReference type="InterPro" id="IPR023753">
    <property type="entry name" value="FAD/NAD-binding_dom"/>
</dbReference>
<comment type="similarity">
    <text evidence="2 10">Belongs to the class-I pyridine nucleotide-disulfide oxidoreductase family.</text>
</comment>
<comment type="subunit">
    <text evidence="3">Homodimer.</text>
</comment>
<feature type="domain" description="Pyridine nucleotide-disulphide oxidoreductase dimerisation" evidence="12">
    <location>
        <begin position="493"/>
        <end position="601"/>
    </location>
</feature>
<dbReference type="GO" id="GO:0050661">
    <property type="term" value="F:NADP binding"/>
    <property type="evidence" value="ECO:0007669"/>
    <property type="project" value="InterPro"/>
</dbReference>
<proteinExistence type="inferred from homology"/>
<dbReference type="GO" id="GO:0045454">
    <property type="term" value="P:cell redox homeostasis"/>
    <property type="evidence" value="ECO:0007669"/>
    <property type="project" value="InterPro"/>
</dbReference>
<keyword evidence="7 10" id="KW-0560">Oxidoreductase</keyword>
<dbReference type="EMBL" id="HBFX01021670">
    <property type="protein sequence ID" value="CAD8958660.1"/>
    <property type="molecule type" value="Transcribed_RNA"/>
</dbReference>
<dbReference type="NCBIfam" id="TIGR01424">
    <property type="entry name" value="gluta_reduc_2"/>
    <property type="match status" value="1"/>
</dbReference>
<evidence type="ECO:0000313" key="15">
    <source>
        <dbReference type="EMBL" id="CAD8958660.1"/>
    </source>
</evidence>
<dbReference type="AlphaFoldDB" id="A0A6U4NSV4"/>
<accession>A0A6U4NSV4</accession>
<dbReference type="Pfam" id="PF02852">
    <property type="entry name" value="Pyr_redox_dim"/>
    <property type="match status" value="1"/>
</dbReference>
<evidence type="ECO:0000256" key="8">
    <source>
        <dbReference type="ARBA" id="ARBA00023157"/>
    </source>
</evidence>
<dbReference type="PANTHER" id="PTHR42737:SF2">
    <property type="entry name" value="GLUTATHIONE REDUCTASE"/>
    <property type="match status" value="1"/>
</dbReference>
<protein>
    <recommendedName>
        <fullName evidence="11">Glutathione reductase</fullName>
        <shortName evidence="11">GRase</shortName>
        <ecNumber evidence="11">1.8.1.7</ecNumber>
    </recommendedName>
</protein>
<dbReference type="GO" id="GO:0050660">
    <property type="term" value="F:flavin adenine dinucleotide binding"/>
    <property type="evidence" value="ECO:0007669"/>
    <property type="project" value="InterPro"/>
</dbReference>
<feature type="domain" description="FAD/NAD(P)-binding" evidence="13">
    <location>
        <begin position="149"/>
        <end position="473"/>
    </location>
</feature>
<dbReference type="InterPro" id="IPR036188">
    <property type="entry name" value="FAD/NAD-bd_sf"/>
</dbReference>
<dbReference type="InterPro" id="IPR006324">
    <property type="entry name" value="GSHR"/>
</dbReference>
<evidence type="ECO:0000259" key="12">
    <source>
        <dbReference type="Pfam" id="PF02852"/>
    </source>
</evidence>
<evidence type="ECO:0000256" key="2">
    <source>
        <dbReference type="ARBA" id="ARBA00007532"/>
    </source>
</evidence>
<dbReference type="PANTHER" id="PTHR42737">
    <property type="entry name" value="GLUTATHIONE REDUCTASE"/>
    <property type="match status" value="1"/>
</dbReference>
<keyword evidence="8" id="KW-1015">Disulfide bond</keyword>
<dbReference type="InterPro" id="IPR004099">
    <property type="entry name" value="Pyr_nucl-diS_OxRdtase_dimer"/>
</dbReference>
<dbReference type="SUPFAM" id="SSF55424">
    <property type="entry name" value="FAD/NAD-linked reductases, dimerisation (C-terminal) domain"/>
    <property type="match status" value="1"/>
</dbReference>
<evidence type="ECO:0000256" key="3">
    <source>
        <dbReference type="ARBA" id="ARBA00011738"/>
    </source>
</evidence>
<dbReference type="GO" id="GO:0005829">
    <property type="term" value="C:cytosol"/>
    <property type="evidence" value="ECO:0007669"/>
    <property type="project" value="TreeGrafter"/>
</dbReference>
<keyword evidence="6 11" id="KW-0521">NADP</keyword>
<dbReference type="SUPFAM" id="SSF51905">
    <property type="entry name" value="FAD/NAD(P)-binding domain"/>
    <property type="match status" value="1"/>
</dbReference>
<dbReference type="FunFam" id="3.50.50.60:FF:000051">
    <property type="entry name" value="Glutathione reductase"/>
    <property type="match status" value="1"/>
</dbReference>
<dbReference type="PRINTS" id="PR00368">
    <property type="entry name" value="FADPNR"/>
</dbReference>
<dbReference type="Gene3D" id="3.50.50.60">
    <property type="entry name" value="FAD/NAD(P)-binding domain"/>
    <property type="match status" value="2"/>
</dbReference>
<dbReference type="GO" id="GO:0006749">
    <property type="term" value="P:glutathione metabolic process"/>
    <property type="evidence" value="ECO:0007669"/>
    <property type="project" value="InterPro"/>
</dbReference>
<comment type="cofactor">
    <cofactor evidence="1 11">
        <name>FAD</name>
        <dbReference type="ChEBI" id="CHEBI:57692"/>
    </cofactor>
</comment>
<evidence type="ECO:0000256" key="10">
    <source>
        <dbReference type="RuleBase" id="RU003691"/>
    </source>
</evidence>
<evidence type="ECO:0000256" key="5">
    <source>
        <dbReference type="ARBA" id="ARBA00022827"/>
    </source>
</evidence>
<evidence type="ECO:0000313" key="14">
    <source>
        <dbReference type="EMBL" id="CAD8738621.1"/>
    </source>
</evidence>
<name>A0A6U4NSV4_HEMAN</name>
<dbReference type="Pfam" id="PF07992">
    <property type="entry name" value="Pyr_redox_2"/>
    <property type="match status" value="1"/>
</dbReference>
<evidence type="ECO:0000256" key="7">
    <source>
        <dbReference type="ARBA" id="ARBA00023002"/>
    </source>
</evidence>
<comment type="function">
    <text evidence="11">Catalyzes the reduction of glutathione disulfide (GSSG) to reduced glutathione (GSH).</text>
</comment>
<keyword evidence="9 10" id="KW-0676">Redox-active center</keyword>
<dbReference type="PRINTS" id="PR00411">
    <property type="entry name" value="PNDRDTASEI"/>
</dbReference>
<dbReference type="NCBIfam" id="NF004776">
    <property type="entry name" value="PRK06116.1"/>
    <property type="match status" value="1"/>
</dbReference>
<comment type="catalytic activity">
    <reaction evidence="11">
        <text>2 glutathione + NADP(+) = glutathione disulfide + NADPH + H(+)</text>
        <dbReference type="Rhea" id="RHEA:11740"/>
        <dbReference type="ChEBI" id="CHEBI:15378"/>
        <dbReference type="ChEBI" id="CHEBI:57783"/>
        <dbReference type="ChEBI" id="CHEBI:57925"/>
        <dbReference type="ChEBI" id="CHEBI:58297"/>
        <dbReference type="ChEBI" id="CHEBI:58349"/>
        <dbReference type="EC" id="1.8.1.7"/>
    </reaction>
</comment>
<evidence type="ECO:0000256" key="9">
    <source>
        <dbReference type="ARBA" id="ARBA00023284"/>
    </source>
</evidence>
<evidence type="ECO:0000256" key="6">
    <source>
        <dbReference type="ARBA" id="ARBA00022857"/>
    </source>
</evidence>
<dbReference type="InterPro" id="IPR016156">
    <property type="entry name" value="FAD/NAD-linked_Rdtase_dimer_sf"/>
</dbReference>
<evidence type="ECO:0000259" key="13">
    <source>
        <dbReference type="Pfam" id="PF07992"/>
    </source>
</evidence>
<dbReference type="InterPro" id="IPR012999">
    <property type="entry name" value="Pyr_OxRdtase_I_AS"/>
</dbReference>
<dbReference type="GO" id="GO:0005739">
    <property type="term" value="C:mitochondrion"/>
    <property type="evidence" value="ECO:0007669"/>
    <property type="project" value="TreeGrafter"/>
</dbReference>
<dbReference type="EMBL" id="HBFK01008531">
    <property type="protein sequence ID" value="CAD8738621.1"/>
    <property type="molecule type" value="Transcribed_RNA"/>
</dbReference>
<reference evidence="14" key="1">
    <citation type="submission" date="2021-01" db="EMBL/GenBank/DDBJ databases">
        <authorList>
            <person name="Corre E."/>
            <person name="Pelletier E."/>
            <person name="Niang G."/>
            <person name="Scheremetjew M."/>
            <person name="Finn R."/>
            <person name="Kale V."/>
            <person name="Holt S."/>
            <person name="Cochrane G."/>
            <person name="Meng A."/>
            <person name="Brown T."/>
            <person name="Cohen L."/>
        </authorList>
    </citation>
    <scope>NUCLEOTIDE SEQUENCE</scope>
    <source>
        <strain evidence="14">CCMP441</strain>
        <strain evidence="15">CCMP644</strain>
    </source>
</reference>